<evidence type="ECO:0008006" key="4">
    <source>
        <dbReference type="Google" id="ProtNLM"/>
    </source>
</evidence>
<feature type="signal peptide" evidence="1">
    <location>
        <begin position="1"/>
        <end position="19"/>
    </location>
</feature>
<dbReference type="AlphaFoldDB" id="A0A202C3A4"/>
<reference evidence="3" key="1">
    <citation type="submission" date="2017-02" db="EMBL/GenBank/DDBJ databases">
        <authorList>
            <person name="Tetz G."/>
            <person name="Tetz V."/>
        </authorList>
    </citation>
    <scope>NUCLEOTIDE SEQUENCE [LARGE SCALE GENOMIC DNA]</scope>
    <source>
        <strain evidence="3">VT16-26</strain>
    </source>
</reference>
<dbReference type="Proteomes" id="UP000196355">
    <property type="component" value="Unassembled WGS sequence"/>
</dbReference>
<sequence>MVKKLSILLSMVVASYSFAQTSAEKGLETQIAKLESAKKSEDFQQSKDYFMKYVNTLSRGTETKKEDWRAYYYTALSLVRAEISAKRQGTAQNIEETSGLAEKYLAGVFVKNPNNAEANILLAQIYLLKSSTNPADSAANLSKANEYLAKAASDDKNNPRIDIIKGEIALNSDKETAKTYFNSALAKFKTYSKKSSLDPNWGRDDVNYYLSTLK</sequence>
<comment type="caution">
    <text evidence="2">The sequence shown here is derived from an EMBL/GenBank/DDBJ whole genome shotgun (WGS) entry which is preliminary data.</text>
</comment>
<dbReference type="InterPro" id="IPR011990">
    <property type="entry name" value="TPR-like_helical_dom_sf"/>
</dbReference>
<keyword evidence="3" id="KW-1185">Reference proteome</keyword>
<dbReference type="RefSeq" id="WP_087708693.1">
    <property type="nucleotide sequence ID" value="NZ_MVAG01000108.1"/>
</dbReference>
<evidence type="ECO:0000313" key="2">
    <source>
        <dbReference type="EMBL" id="OVE58220.1"/>
    </source>
</evidence>
<dbReference type="EMBL" id="MVAG01000108">
    <property type="protein sequence ID" value="OVE58220.1"/>
    <property type="molecule type" value="Genomic_DNA"/>
</dbReference>
<organism evidence="2 3">
    <name type="scientific">Chryseobacterium mucoviscidosis</name>
    <dbReference type="NCBI Taxonomy" id="1945581"/>
    <lineage>
        <taxon>Bacteria</taxon>
        <taxon>Pseudomonadati</taxon>
        <taxon>Bacteroidota</taxon>
        <taxon>Flavobacteriia</taxon>
        <taxon>Flavobacteriales</taxon>
        <taxon>Weeksellaceae</taxon>
        <taxon>Chryseobacterium group</taxon>
        <taxon>Chryseobacterium</taxon>
    </lineage>
</organism>
<evidence type="ECO:0000256" key="1">
    <source>
        <dbReference type="SAM" id="SignalP"/>
    </source>
</evidence>
<gene>
    <name evidence="2" type="ORF">B0E34_08575</name>
</gene>
<keyword evidence="1" id="KW-0732">Signal</keyword>
<name>A0A202C3A4_9FLAO</name>
<accession>A0A202C3A4</accession>
<evidence type="ECO:0000313" key="3">
    <source>
        <dbReference type="Proteomes" id="UP000196355"/>
    </source>
</evidence>
<feature type="chain" id="PRO_5013256205" description="Tetratricopeptide repeat protein" evidence="1">
    <location>
        <begin position="20"/>
        <end position="214"/>
    </location>
</feature>
<protein>
    <recommendedName>
        <fullName evidence="4">Tetratricopeptide repeat protein</fullName>
    </recommendedName>
</protein>
<dbReference type="Gene3D" id="1.25.40.10">
    <property type="entry name" value="Tetratricopeptide repeat domain"/>
    <property type="match status" value="1"/>
</dbReference>
<proteinExistence type="predicted"/>